<reference evidence="11 12" key="2">
    <citation type="submission" date="2018-10" db="EMBL/GenBank/DDBJ databases">
        <authorList>
            <consortium name="Pathogen Informatics"/>
        </authorList>
    </citation>
    <scope>NUCLEOTIDE SEQUENCE [LARGE SCALE GENOMIC DNA]</scope>
</reference>
<dbReference type="STRING" id="51028.A0A0N4V4G5"/>
<feature type="transmembrane region" description="Helical" evidence="9">
    <location>
        <begin position="609"/>
        <end position="627"/>
    </location>
</feature>
<dbReference type="Pfam" id="PF08016">
    <property type="entry name" value="PKD_channel"/>
    <property type="match status" value="1"/>
</dbReference>
<dbReference type="InterPro" id="IPR051223">
    <property type="entry name" value="Polycystin"/>
</dbReference>
<feature type="domain" description="PLAT" evidence="10">
    <location>
        <begin position="1"/>
        <end position="72"/>
    </location>
</feature>
<sequence length="889" mass="102217">MILHTGGVSKRSLGDLKKVRIWIDESGLSHRQSWFCDTIVFKDLQTGSIYTFEVKNWFGMQNGDGQSERLVEIGKETVYSRFKTSLAMHSLAEHLTYWNMFTGGGLRTRWRFTRLERVCNFYLGISIALLANMLIARLLSHFETRASFFAIYGYNFTLSDLWLAFLCSLICVPTTILVPILHSYIPAVHKAKEKSQEYWQWSKRNRDGTLKFKDRVIRFVKGIEFLIGLACTICVLHMGFEATQEQSMAFTRRFLIMILFWVVFIEPIKAAFCSLFVTFCRKNYCLIQNYEMEGITKLKENMDARKIAEPTEEEHRNFTRETETGRKLPLLHKSYEIRERRMRDEQLFVTLWEIIGFFVSLIICLGLATYSKDSAAYNFQNQVSWYDGKTARGMSGFINDKASRNMGYGILRQVRSKKNINCGSAEIIPRNECRGYTGIKYEDRTSAYDASWSEPVAKANAKYEYIYRTQEELSGSTYQGNLDTYSGGGYVMTLNGSKSSIQEKFQYLQNSRWIDENTRALFIEFSIYNAQINYFAVIQLIVEIPPTGAFFPTASIQAVRLIKYIDSEGTIVMAFEILYVIFCLVFLFKEVYQILTRGILQYLKSFWKMSDIAIVVMSICSLLAYWSRLVAVNKVSENFLATNGNAYVRLDNEQNLELRFLSFMAVVVFLICIKMIYILRFNRRIGVFASTLSRSFQTMVIFGVIFLLVNLAFGTSLYVILVTQLESYRGPITVLQTGIISLLGKVSAVDVISASSFVGTIGLLNIFVMMIMYKFEEVRADPKNQTNDYEVMSHIETKILKMFNRLKRHHEPNLGCPDRLHTTYVCDIIQAKFPNINFISADISDCSFNTFSGRIVVFPAPILQGTRRAGEQQEDPVMAIYSSVVLPKP</sequence>
<dbReference type="PRINTS" id="PR01433">
    <property type="entry name" value="POLYCYSTIN2"/>
</dbReference>
<keyword evidence="12" id="KW-1185">Reference proteome</keyword>
<dbReference type="WBParaSite" id="EVEC_0000501601-mRNA-1">
    <property type="protein sequence ID" value="EVEC_0000501601-mRNA-1"/>
    <property type="gene ID" value="EVEC_0000501601"/>
</dbReference>
<evidence type="ECO:0000256" key="2">
    <source>
        <dbReference type="ARBA" id="ARBA00007200"/>
    </source>
</evidence>
<feature type="transmembrane region" description="Helical" evidence="9">
    <location>
        <begin position="700"/>
        <end position="721"/>
    </location>
</feature>
<dbReference type="InterPro" id="IPR036392">
    <property type="entry name" value="PLAT/LH2_dom_sf"/>
</dbReference>
<evidence type="ECO:0000313" key="12">
    <source>
        <dbReference type="Proteomes" id="UP000274131"/>
    </source>
</evidence>
<dbReference type="GO" id="GO:0005509">
    <property type="term" value="F:calcium ion binding"/>
    <property type="evidence" value="ECO:0007669"/>
    <property type="project" value="InterPro"/>
</dbReference>
<dbReference type="AlphaFoldDB" id="A0A0N4V4G5"/>
<comment type="similarity">
    <text evidence="2">Belongs to the polycystin family.</text>
</comment>
<keyword evidence="6 9" id="KW-0472">Membrane</keyword>
<keyword evidence="4" id="KW-0732">Signal</keyword>
<evidence type="ECO:0000256" key="9">
    <source>
        <dbReference type="SAM" id="Phobius"/>
    </source>
</evidence>
<dbReference type="InterPro" id="IPR001024">
    <property type="entry name" value="PLAT/LH2_dom"/>
</dbReference>
<feature type="transmembrane region" description="Helical" evidence="9">
    <location>
        <begin position="258"/>
        <end position="280"/>
    </location>
</feature>
<dbReference type="PROSITE" id="PS50095">
    <property type="entry name" value="PLAT"/>
    <property type="match status" value="1"/>
</dbReference>
<evidence type="ECO:0000256" key="5">
    <source>
        <dbReference type="ARBA" id="ARBA00022989"/>
    </source>
</evidence>
<evidence type="ECO:0000313" key="13">
    <source>
        <dbReference type="WBParaSite" id="EVEC_0000501601-mRNA-1"/>
    </source>
</evidence>
<dbReference type="PANTHER" id="PTHR10877:SF194">
    <property type="entry name" value="LOCATION OF VULVA DEFECTIVE 1"/>
    <property type="match status" value="1"/>
</dbReference>
<feature type="transmembrane region" description="Helical" evidence="9">
    <location>
        <begin position="119"/>
        <end position="142"/>
    </location>
</feature>
<evidence type="ECO:0000256" key="8">
    <source>
        <dbReference type="PROSITE-ProRule" id="PRU00152"/>
    </source>
</evidence>
<gene>
    <name evidence="11" type="ORF">EVEC_LOCUS4702</name>
</gene>
<evidence type="ECO:0000256" key="1">
    <source>
        <dbReference type="ARBA" id="ARBA00004141"/>
    </source>
</evidence>
<dbReference type="PANTHER" id="PTHR10877">
    <property type="entry name" value="POLYCYSTIN FAMILY MEMBER"/>
    <property type="match status" value="1"/>
</dbReference>
<evidence type="ECO:0000256" key="7">
    <source>
        <dbReference type="ARBA" id="ARBA00023180"/>
    </source>
</evidence>
<dbReference type="EMBL" id="UXUI01007934">
    <property type="protein sequence ID" value="VDD89951.1"/>
    <property type="molecule type" value="Genomic_DNA"/>
</dbReference>
<dbReference type="GO" id="GO:0016020">
    <property type="term" value="C:membrane"/>
    <property type="evidence" value="ECO:0007669"/>
    <property type="project" value="UniProtKB-SubCell"/>
</dbReference>
<comment type="subcellular location">
    <subcellularLocation>
        <location evidence="1">Membrane</location>
        <topology evidence="1">Multi-pass membrane protein</topology>
    </subcellularLocation>
</comment>
<feature type="transmembrane region" description="Helical" evidence="9">
    <location>
        <begin position="162"/>
        <end position="185"/>
    </location>
</feature>
<evidence type="ECO:0000256" key="4">
    <source>
        <dbReference type="ARBA" id="ARBA00022729"/>
    </source>
</evidence>
<dbReference type="OrthoDB" id="444119at2759"/>
<dbReference type="InterPro" id="IPR013122">
    <property type="entry name" value="PKD1_2_channel"/>
</dbReference>
<keyword evidence="7" id="KW-0325">Glycoprotein</keyword>
<accession>A0A0N4V4G5</accession>
<dbReference type="SUPFAM" id="SSF49723">
    <property type="entry name" value="Lipase/lipooxygenase domain (PLAT/LH2 domain)"/>
    <property type="match status" value="1"/>
</dbReference>
<feature type="transmembrane region" description="Helical" evidence="9">
    <location>
        <begin position="660"/>
        <end position="679"/>
    </location>
</feature>
<evidence type="ECO:0000256" key="3">
    <source>
        <dbReference type="ARBA" id="ARBA00022692"/>
    </source>
</evidence>
<name>A0A0N4V4G5_ENTVE</name>
<dbReference type="GO" id="GO:0005262">
    <property type="term" value="F:calcium channel activity"/>
    <property type="evidence" value="ECO:0007669"/>
    <property type="project" value="TreeGrafter"/>
</dbReference>
<keyword evidence="3 9" id="KW-0812">Transmembrane</keyword>
<feature type="transmembrane region" description="Helical" evidence="9">
    <location>
        <begin position="751"/>
        <end position="773"/>
    </location>
</feature>
<evidence type="ECO:0000313" key="11">
    <source>
        <dbReference type="EMBL" id="VDD89951.1"/>
    </source>
</evidence>
<organism evidence="13">
    <name type="scientific">Enterobius vermicularis</name>
    <name type="common">Human pinworm</name>
    <dbReference type="NCBI Taxonomy" id="51028"/>
    <lineage>
        <taxon>Eukaryota</taxon>
        <taxon>Metazoa</taxon>
        <taxon>Ecdysozoa</taxon>
        <taxon>Nematoda</taxon>
        <taxon>Chromadorea</taxon>
        <taxon>Rhabditida</taxon>
        <taxon>Spirurina</taxon>
        <taxon>Oxyuridomorpha</taxon>
        <taxon>Oxyuroidea</taxon>
        <taxon>Oxyuridae</taxon>
        <taxon>Enterobius</taxon>
    </lineage>
</organism>
<protein>
    <submittedName>
        <fullName evidence="13">PLAT domain-containing protein</fullName>
    </submittedName>
</protein>
<keyword evidence="5 9" id="KW-1133">Transmembrane helix</keyword>
<proteinExistence type="inferred from homology"/>
<dbReference type="GO" id="GO:0050982">
    <property type="term" value="P:detection of mechanical stimulus"/>
    <property type="evidence" value="ECO:0007669"/>
    <property type="project" value="TreeGrafter"/>
</dbReference>
<dbReference type="Pfam" id="PF01477">
    <property type="entry name" value="PLAT"/>
    <property type="match status" value="1"/>
</dbReference>
<feature type="transmembrane region" description="Helical" evidence="9">
    <location>
        <begin position="219"/>
        <end position="238"/>
    </location>
</feature>
<feature type="transmembrane region" description="Helical" evidence="9">
    <location>
        <begin position="347"/>
        <end position="370"/>
    </location>
</feature>
<evidence type="ECO:0000259" key="10">
    <source>
        <dbReference type="PROSITE" id="PS50095"/>
    </source>
</evidence>
<dbReference type="Pfam" id="PF20519">
    <property type="entry name" value="Polycystin_dom"/>
    <property type="match status" value="1"/>
</dbReference>
<feature type="transmembrane region" description="Helical" evidence="9">
    <location>
        <begin position="569"/>
        <end position="588"/>
    </location>
</feature>
<evidence type="ECO:0000256" key="6">
    <source>
        <dbReference type="ARBA" id="ARBA00023136"/>
    </source>
</evidence>
<reference evidence="13" key="1">
    <citation type="submission" date="2017-02" db="UniProtKB">
        <authorList>
            <consortium name="WormBaseParasite"/>
        </authorList>
    </citation>
    <scope>IDENTIFICATION</scope>
</reference>
<dbReference type="InterPro" id="IPR046791">
    <property type="entry name" value="Polycystin_dom"/>
</dbReference>
<dbReference type="InterPro" id="IPR003915">
    <property type="entry name" value="PKD_2"/>
</dbReference>
<dbReference type="Gene3D" id="2.60.60.20">
    <property type="entry name" value="PLAT/LH2 domain"/>
    <property type="match status" value="1"/>
</dbReference>
<comment type="caution">
    <text evidence="8">Lacks conserved residue(s) required for the propagation of feature annotation.</text>
</comment>
<dbReference type="Proteomes" id="UP000274131">
    <property type="component" value="Unassembled WGS sequence"/>
</dbReference>